<evidence type="ECO:0000256" key="4">
    <source>
        <dbReference type="PROSITE-ProRule" id="PRU01343"/>
    </source>
</evidence>
<dbReference type="PANTHER" id="PTHR33248">
    <property type="entry name" value="ZINC ION-BINDING PROTEIN"/>
    <property type="match status" value="1"/>
</dbReference>
<evidence type="ECO:0000256" key="3">
    <source>
        <dbReference type="ARBA" id="ARBA00022833"/>
    </source>
</evidence>
<reference evidence="6 7" key="1">
    <citation type="journal article" date="2018" name="Mol. Plant">
        <title>The genome of Artemisia annua provides insight into the evolution of Asteraceae family and artemisinin biosynthesis.</title>
        <authorList>
            <person name="Shen Q."/>
            <person name="Zhang L."/>
            <person name="Liao Z."/>
            <person name="Wang S."/>
            <person name="Yan T."/>
            <person name="Shi P."/>
            <person name="Liu M."/>
            <person name="Fu X."/>
            <person name="Pan Q."/>
            <person name="Wang Y."/>
            <person name="Lv Z."/>
            <person name="Lu X."/>
            <person name="Zhang F."/>
            <person name="Jiang W."/>
            <person name="Ma Y."/>
            <person name="Chen M."/>
            <person name="Hao X."/>
            <person name="Li L."/>
            <person name="Tang Y."/>
            <person name="Lv G."/>
            <person name="Zhou Y."/>
            <person name="Sun X."/>
            <person name="Brodelius P.E."/>
            <person name="Rose J.K.C."/>
            <person name="Tang K."/>
        </authorList>
    </citation>
    <scope>NUCLEOTIDE SEQUENCE [LARGE SCALE GENOMIC DNA]</scope>
    <source>
        <strain evidence="7">cv. Huhao1</strain>
        <tissue evidence="6">Leaf</tissue>
    </source>
</reference>
<sequence length="98" mass="11503">MVFCHCGKRAVVRTSWTPTNPGRRFYACPDRNSDCRFIDFMDPPMCQRSVQIIPGLLRNINNLQANLSQVQDDHARVKKYLIRTWIEICLFVLFKIIT</sequence>
<feature type="domain" description="GRF-type" evidence="5">
    <location>
        <begin position="4"/>
        <end position="44"/>
    </location>
</feature>
<proteinExistence type="predicted"/>
<organism evidence="6 7">
    <name type="scientific">Artemisia annua</name>
    <name type="common">Sweet wormwood</name>
    <dbReference type="NCBI Taxonomy" id="35608"/>
    <lineage>
        <taxon>Eukaryota</taxon>
        <taxon>Viridiplantae</taxon>
        <taxon>Streptophyta</taxon>
        <taxon>Embryophyta</taxon>
        <taxon>Tracheophyta</taxon>
        <taxon>Spermatophyta</taxon>
        <taxon>Magnoliopsida</taxon>
        <taxon>eudicotyledons</taxon>
        <taxon>Gunneridae</taxon>
        <taxon>Pentapetalae</taxon>
        <taxon>asterids</taxon>
        <taxon>campanulids</taxon>
        <taxon>Asterales</taxon>
        <taxon>Asteraceae</taxon>
        <taxon>Asteroideae</taxon>
        <taxon>Anthemideae</taxon>
        <taxon>Artemisiinae</taxon>
        <taxon>Artemisia</taxon>
    </lineage>
</organism>
<dbReference type="InterPro" id="IPR010666">
    <property type="entry name" value="Znf_GRF"/>
</dbReference>
<dbReference type="AlphaFoldDB" id="A0A2U1LHN9"/>
<protein>
    <submittedName>
        <fullName evidence="6">Zinc finger, GRF-type</fullName>
    </submittedName>
</protein>
<evidence type="ECO:0000313" key="7">
    <source>
        <dbReference type="Proteomes" id="UP000245207"/>
    </source>
</evidence>
<evidence type="ECO:0000256" key="1">
    <source>
        <dbReference type="ARBA" id="ARBA00022723"/>
    </source>
</evidence>
<comment type="caution">
    <text evidence="6">The sequence shown here is derived from an EMBL/GenBank/DDBJ whole genome shotgun (WGS) entry which is preliminary data.</text>
</comment>
<dbReference type="EMBL" id="PKPP01009337">
    <property type="protein sequence ID" value="PWA48507.1"/>
    <property type="molecule type" value="Genomic_DNA"/>
</dbReference>
<dbReference type="Pfam" id="PF06839">
    <property type="entry name" value="Zn_ribbon_GRF"/>
    <property type="match status" value="1"/>
</dbReference>
<name>A0A2U1LHN9_ARTAN</name>
<gene>
    <name evidence="6" type="ORF">CTI12_AA420810</name>
</gene>
<evidence type="ECO:0000259" key="5">
    <source>
        <dbReference type="PROSITE" id="PS51999"/>
    </source>
</evidence>
<keyword evidence="2 4" id="KW-0863">Zinc-finger</keyword>
<keyword evidence="7" id="KW-1185">Reference proteome</keyword>
<dbReference type="Proteomes" id="UP000245207">
    <property type="component" value="Unassembled WGS sequence"/>
</dbReference>
<evidence type="ECO:0000256" key="2">
    <source>
        <dbReference type="ARBA" id="ARBA00022771"/>
    </source>
</evidence>
<keyword evidence="3" id="KW-0862">Zinc</keyword>
<dbReference type="PROSITE" id="PS51999">
    <property type="entry name" value="ZF_GRF"/>
    <property type="match status" value="1"/>
</dbReference>
<keyword evidence="1" id="KW-0479">Metal-binding</keyword>
<evidence type="ECO:0000313" key="6">
    <source>
        <dbReference type="EMBL" id="PWA48507.1"/>
    </source>
</evidence>
<accession>A0A2U1LHN9</accession>
<dbReference type="GO" id="GO:0008270">
    <property type="term" value="F:zinc ion binding"/>
    <property type="evidence" value="ECO:0007669"/>
    <property type="project" value="UniProtKB-KW"/>
</dbReference>
<dbReference type="OrthoDB" id="2822301at2759"/>